<dbReference type="eggNOG" id="ENOG502SF4C">
    <property type="taxonomic scope" value="Eukaryota"/>
</dbReference>
<organism evidence="1">
    <name type="scientific">Amphimedon queenslandica</name>
    <name type="common">Sponge</name>
    <dbReference type="NCBI Taxonomy" id="400682"/>
    <lineage>
        <taxon>Eukaryota</taxon>
        <taxon>Metazoa</taxon>
        <taxon>Porifera</taxon>
        <taxon>Demospongiae</taxon>
        <taxon>Heteroscleromorpha</taxon>
        <taxon>Haplosclerida</taxon>
        <taxon>Niphatidae</taxon>
        <taxon>Amphimedon</taxon>
    </lineage>
</organism>
<dbReference type="InterPro" id="IPR043502">
    <property type="entry name" value="DNA/RNA_pol_sf"/>
</dbReference>
<dbReference type="InterPro" id="IPR052055">
    <property type="entry name" value="Hepadnavirus_pol/RT"/>
</dbReference>
<dbReference type="EnsemblMetazoa" id="Aqu2.1.29600_001">
    <property type="protein sequence ID" value="Aqu2.1.29600_001"/>
    <property type="gene ID" value="Aqu2.1.29600"/>
</dbReference>
<dbReference type="AlphaFoldDB" id="A0A1X7UNM9"/>
<proteinExistence type="predicted"/>
<protein>
    <recommendedName>
        <fullName evidence="2">Reverse transcriptase domain-containing protein</fullName>
    </recommendedName>
</protein>
<evidence type="ECO:0000313" key="1">
    <source>
        <dbReference type="EnsemblMetazoa" id="Aqu2.1.29600_001"/>
    </source>
</evidence>
<dbReference type="InParanoid" id="A0A1X7UNM9"/>
<name>A0A1X7UNM9_AMPQE</name>
<dbReference type="OrthoDB" id="7477527at2759"/>
<evidence type="ECO:0008006" key="2">
    <source>
        <dbReference type="Google" id="ProtNLM"/>
    </source>
</evidence>
<dbReference type="PANTHER" id="PTHR33050">
    <property type="entry name" value="REVERSE TRANSCRIPTASE DOMAIN-CONTAINING PROTEIN"/>
    <property type="match status" value="1"/>
</dbReference>
<reference evidence="1" key="1">
    <citation type="submission" date="2017-05" db="UniProtKB">
        <authorList>
            <consortium name="EnsemblMetazoa"/>
        </authorList>
    </citation>
    <scope>IDENTIFICATION</scope>
</reference>
<dbReference type="PANTHER" id="PTHR33050:SF7">
    <property type="entry name" value="RIBONUCLEASE H"/>
    <property type="match status" value="1"/>
</dbReference>
<dbReference type="SUPFAM" id="SSF56672">
    <property type="entry name" value="DNA/RNA polymerases"/>
    <property type="match status" value="1"/>
</dbReference>
<accession>A0A1X7UNM9</accession>
<sequence>MLGMKPDALLKIESGPPNYHFDEVAELAAKKPKIDRSVLEFKIKSNADQFVYAEKLEEQLQESSKQLEEISSLVAETVPVPPEALTLSIAKTKRSLDKGMKLVTHRQKLIRMADRSENGWKVVKEYESDLYWEASEHGVENVKGHLKQYIVFWRDALTATPYIIDVIENGYRLPLICSPPSYGAPNHSSTKDKACGIRLVLYLDDGIVSVKASESQAIAASKLVEDTLVKAGLVIKKEKSNFVPPKHASWLVSMADKYSGPHLLYELSIRMLVTQALVGSRKTELQSETIAIFKLAIQNNIIELEWIQNEVADYFSCIVDYDDWGLSCSVFQLIEAQWGPHTIDRIAISSNTKLPRFNSRFMDSGSEAVDAFTFNWEMENNYFCPPIYLIPRLLFHARCCKYVGTLIVPEWPSATFWPLLWDLHGCLEKFIKDYFYLPLEPGLFVEGKRGSCLFKDGIPTLRVLGLRVDFTD</sequence>